<dbReference type="OrthoDB" id="10544513at2759"/>
<sequence length="141" mass="16761">MALTQRLYPWRLLKLVTLKQRKKTNRTYFRKVSTSAYLGRIEYSTNEATIAYIRKADSLYVHSYEDEIRRHMQISKSIEAEYCKTGDKVTRTRRLLNEEVRQKNWRAEYGLSEVLDRAATLKKPEVPNKDQCSSPRANQWN</sequence>
<dbReference type="Proteomes" id="UP001152300">
    <property type="component" value="Unassembled WGS sequence"/>
</dbReference>
<gene>
    <name evidence="1" type="ORF">OCU04_001444</name>
</gene>
<name>A0A9X0DRX7_9HELO</name>
<reference evidence="1" key="1">
    <citation type="submission" date="2022-11" db="EMBL/GenBank/DDBJ databases">
        <title>Genome Resource of Sclerotinia nivalis Strain SnTB1, a Plant Pathogen Isolated from American Ginseng.</title>
        <authorList>
            <person name="Fan S."/>
        </authorList>
    </citation>
    <scope>NUCLEOTIDE SEQUENCE</scope>
    <source>
        <strain evidence="1">SnTB1</strain>
    </source>
</reference>
<comment type="caution">
    <text evidence="1">The sequence shown here is derived from an EMBL/GenBank/DDBJ whole genome shotgun (WGS) entry which is preliminary data.</text>
</comment>
<evidence type="ECO:0000313" key="1">
    <source>
        <dbReference type="EMBL" id="KAJ8071103.1"/>
    </source>
</evidence>
<keyword evidence="2" id="KW-1185">Reference proteome</keyword>
<proteinExistence type="predicted"/>
<evidence type="ECO:0000313" key="2">
    <source>
        <dbReference type="Proteomes" id="UP001152300"/>
    </source>
</evidence>
<protein>
    <submittedName>
        <fullName evidence="1">Uncharacterized protein</fullName>
    </submittedName>
</protein>
<organism evidence="1 2">
    <name type="scientific">Sclerotinia nivalis</name>
    <dbReference type="NCBI Taxonomy" id="352851"/>
    <lineage>
        <taxon>Eukaryota</taxon>
        <taxon>Fungi</taxon>
        <taxon>Dikarya</taxon>
        <taxon>Ascomycota</taxon>
        <taxon>Pezizomycotina</taxon>
        <taxon>Leotiomycetes</taxon>
        <taxon>Helotiales</taxon>
        <taxon>Sclerotiniaceae</taxon>
        <taxon>Sclerotinia</taxon>
    </lineage>
</organism>
<dbReference type="AlphaFoldDB" id="A0A9X0DRX7"/>
<accession>A0A9X0DRX7</accession>
<dbReference type="EMBL" id="JAPEIS010000001">
    <property type="protein sequence ID" value="KAJ8071103.1"/>
    <property type="molecule type" value="Genomic_DNA"/>
</dbReference>